<dbReference type="InterPro" id="IPR001254">
    <property type="entry name" value="Trypsin_dom"/>
</dbReference>
<dbReference type="RefSeq" id="XP_022108959.1">
    <property type="nucleotide sequence ID" value="XM_022253267.1"/>
</dbReference>
<gene>
    <name evidence="8" type="primary">LOC110989121</name>
</gene>
<dbReference type="PRINTS" id="PR00722">
    <property type="entry name" value="CHYMOTRYPSIN"/>
</dbReference>
<dbReference type="InterPro" id="IPR001314">
    <property type="entry name" value="Peptidase_S1A"/>
</dbReference>
<dbReference type="CDD" id="cd00104">
    <property type="entry name" value="KAZAL_FS"/>
    <property type="match status" value="1"/>
</dbReference>
<dbReference type="CDD" id="cd00033">
    <property type="entry name" value="CCP"/>
    <property type="match status" value="1"/>
</dbReference>
<dbReference type="InterPro" id="IPR043504">
    <property type="entry name" value="Peptidase_S1_PA_chymotrypsin"/>
</dbReference>
<dbReference type="Pfam" id="PF00089">
    <property type="entry name" value="Trypsin"/>
    <property type="match status" value="1"/>
</dbReference>
<dbReference type="Gene3D" id="2.10.70.10">
    <property type="entry name" value="Complement Module, domain 1"/>
    <property type="match status" value="1"/>
</dbReference>
<evidence type="ECO:0000313" key="8">
    <source>
        <dbReference type="RefSeq" id="XP_022108959.1"/>
    </source>
</evidence>
<evidence type="ECO:0000259" key="5">
    <source>
        <dbReference type="PROSITE" id="PS50923"/>
    </source>
</evidence>
<dbReference type="PANTHER" id="PTHR24252:SF7">
    <property type="entry name" value="HYALIN"/>
    <property type="match status" value="1"/>
</dbReference>
<dbReference type="InterPro" id="IPR018114">
    <property type="entry name" value="TRYPSIN_HIS"/>
</dbReference>
<accession>A0A8B7ZU60</accession>
<dbReference type="GO" id="GO:0006508">
    <property type="term" value="P:proteolysis"/>
    <property type="evidence" value="ECO:0007669"/>
    <property type="project" value="InterPro"/>
</dbReference>
<keyword evidence="7" id="KW-1185">Reference proteome</keyword>
<dbReference type="SUPFAM" id="SSF50494">
    <property type="entry name" value="Trypsin-like serine proteases"/>
    <property type="match status" value="1"/>
</dbReference>
<dbReference type="PROSITE" id="PS50240">
    <property type="entry name" value="TRYPSIN_DOM"/>
    <property type="match status" value="1"/>
</dbReference>
<name>A0A8B7ZU60_ACAPL</name>
<feature type="domain" description="Peptidase S1" evidence="4">
    <location>
        <begin position="216"/>
        <end position="353"/>
    </location>
</feature>
<reference evidence="8" key="1">
    <citation type="submission" date="2025-08" db="UniProtKB">
        <authorList>
            <consortium name="RefSeq"/>
        </authorList>
    </citation>
    <scope>IDENTIFICATION</scope>
</reference>
<comment type="caution">
    <text evidence="2">Lacks conserved residue(s) required for the propagation of feature annotation.</text>
</comment>
<evidence type="ECO:0000313" key="7">
    <source>
        <dbReference type="Proteomes" id="UP000694845"/>
    </source>
</evidence>
<dbReference type="PROSITE" id="PS50923">
    <property type="entry name" value="SUSHI"/>
    <property type="match status" value="1"/>
</dbReference>
<dbReference type="KEGG" id="aplc:110989121"/>
<dbReference type="PROSITE" id="PS00134">
    <property type="entry name" value="TRYPSIN_HIS"/>
    <property type="match status" value="1"/>
</dbReference>
<feature type="region of interest" description="Disordered" evidence="3">
    <location>
        <begin position="138"/>
        <end position="162"/>
    </location>
</feature>
<dbReference type="InterPro" id="IPR002350">
    <property type="entry name" value="Kazal_dom"/>
</dbReference>
<dbReference type="Gene3D" id="3.30.60.30">
    <property type="match status" value="1"/>
</dbReference>
<dbReference type="GeneID" id="110989121"/>
<evidence type="ECO:0000259" key="6">
    <source>
        <dbReference type="PROSITE" id="PS51465"/>
    </source>
</evidence>
<dbReference type="SMART" id="SM00020">
    <property type="entry name" value="Tryp_SPc"/>
    <property type="match status" value="1"/>
</dbReference>
<protein>
    <submittedName>
        <fullName evidence="8">Suppressor of tumorigenicity 14 protein-like isoform X1</fullName>
    </submittedName>
</protein>
<dbReference type="FunFam" id="2.40.10.10:FF:000068">
    <property type="entry name" value="transmembrane protease serine 2"/>
    <property type="match status" value="1"/>
</dbReference>
<evidence type="ECO:0000256" key="2">
    <source>
        <dbReference type="PROSITE-ProRule" id="PRU00302"/>
    </source>
</evidence>
<keyword evidence="2" id="KW-0768">Sushi</keyword>
<dbReference type="SMART" id="SM00280">
    <property type="entry name" value="KAZAL"/>
    <property type="match status" value="1"/>
</dbReference>
<dbReference type="Pfam" id="PF07648">
    <property type="entry name" value="Kazal_2"/>
    <property type="match status" value="1"/>
</dbReference>
<sequence length="353" mass="38696">MEELDPNLRLKVDGGTSQGSVLAFSCILGFHNVGETFLTCQGGRWSHPFPTCNANDEDELDTGTLPTPDTCNCEVWQRCVPNSYGQWTCNCINPQQCDDTTSHQQYCGSDGYTYTSICRLKATACLLDLDIQVASQGPCPERDPVLDESSSESSQSSISDPESTTLIFATLTEGQGNDSVPPRNETRQASSGNYLACGYNTDRYNTNTTRQIWGRISGGDYAEEGKWPWQVALFCRNCKRCLPTFFCGGSLIASNWVLSAAHCFKDCPASNIRVYTGFIDKSTSSLQLFDPALVYTLDGDDALIKHEAFNSSVNLDNDIALLRLSCSVKLNSKITPICMPQFVAKGKGCFKAK</sequence>
<dbReference type="PANTHER" id="PTHR24252">
    <property type="entry name" value="ACROSIN-RELATED"/>
    <property type="match status" value="1"/>
</dbReference>
<feature type="compositionally biased region" description="Low complexity" evidence="3">
    <location>
        <begin position="151"/>
        <end position="162"/>
    </location>
</feature>
<keyword evidence="1" id="KW-1015">Disulfide bond</keyword>
<organism evidence="7 8">
    <name type="scientific">Acanthaster planci</name>
    <name type="common">Crown-of-thorns starfish</name>
    <dbReference type="NCBI Taxonomy" id="133434"/>
    <lineage>
        <taxon>Eukaryota</taxon>
        <taxon>Metazoa</taxon>
        <taxon>Echinodermata</taxon>
        <taxon>Eleutherozoa</taxon>
        <taxon>Asterozoa</taxon>
        <taxon>Asteroidea</taxon>
        <taxon>Valvatacea</taxon>
        <taxon>Valvatida</taxon>
        <taxon>Acanthasteridae</taxon>
        <taxon>Acanthaster</taxon>
    </lineage>
</organism>
<dbReference type="Proteomes" id="UP000694845">
    <property type="component" value="Unplaced"/>
</dbReference>
<dbReference type="GO" id="GO:0004252">
    <property type="term" value="F:serine-type endopeptidase activity"/>
    <property type="evidence" value="ECO:0007669"/>
    <property type="project" value="InterPro"/>
</dbReference>
<evidence type="ECO:0000259" key="4">
    <source>
        <dbReference type="PROSITE" id="PS50240"/>
    </source>
</evidence>
<evidence type="ECO:0000256" key="1">
    <source>
        <dbReference type="ARBA" id="ARBA00023157"/>
    </source>
</evidence>
<dbReference type="SUPFAM" id="SSF57535">
    <property type="entry name" value="Complement control module/SCR domain"/>
    <property type="match status" value="1"/>
</dbReference>
<dbReference type="InterPro" id="IPR009003">
    <property type="entry name" value="Peptidase_S1_PA"/>
</dbReference>
<dbReference type="InterPro" id="IPR000436">
    <property type="entry name" value="Sushi_SCR_CCP_dom"/>
</dbReference>
<dbReference type="Gene3D" id="2.40.10.10">
    <property type="entry name" value="Trypsin-like serine proteases"/>
    <property type="match status" value="1"/>
</dbReference>
<dbReference type="SUPFAM" id="SSF100895">
    <property type="entry name" value="Kazal-type serine protease inhibitors"/>
    <property type="match status" value="1"/>
</dbReference>
<dbReference type="AlphaFoldDB" id="A0A8B7ZU60"/>
<dbReference type="InterPro" id="IPR035976">
    <property type="entry name" value="Sushi/SCR/CCP_sf"/>
</dbReference>
<proteinExistence type="predicted"/>
<feature type="domain" description="Kazal-like" evidence="6">
    <location>
        <begin position="90"/>
        <end position="141"/>
    </location>
</feature>
<dbReference type="InterPro" id="IPR036058">
    <property type="entry name" value="Kazal_dom_sf"/>
</dbReference>
<dbReference type="Pfam" id="PF00084">
    <property type="entry name" value="Sushi"/>
    <property type="match status" value="1"/>
</dbReference>
<dbReference type="SMART" id="SM00032">
    <property type="entry name" value="CCP"/>
    <property type="match status" value="1"/>
</dbReference>
<feature type="domain" description="Sushi" evidence="5">
    <location>
        <begin position="1"/>
        <end position="54"/>
    </location>
</feature>
<evidence type="ECO:0000256" key="3">
    <source>
        <dbReference type="SAM" id="MobiDB-lite"/>
    </source>
</evidence>
<dbReference type="PROSITE" id="PS51465">
    <property type="entry name" value="KAZAL_2"/>
    <property type="match status" value="1"/>
</dbReference>
<dbReference type="OrthoDB" id="6127264at2759"/>